<evidence type="ECO:0000256" key="5">
    <source>
        <dbReference type="ARBA" id="ARBA00022729"/>
    </source>
</evidence>
<comment type="similarity">
    <text evidence="3 10">Belongs to the glycosyl hydrolase 75 family.</text>
</comment>
<evidence type="ECO:0000313" key="11">
    <source>
        <dbReference type="EMBL" id="KAK4506894.1"/>
    </source>
</evidence>
<keyword evidence="5" id="KW-0732">Signal</keyword>
<comment type="catalytic activity">
    <reaction evidence="1 10">
        <text>Endohydrolysis of beta-(1-&gt;4)-linkages between D-glucosamine residues in a partly acetylated chitosan.</text>
        <dbReference type="EC" id="3.2.1.132"/>
    </reaction>
</comment>
<evidence type="ECO:0000256" key="10">
    <source>
        <dbReference type="RuleBase" id="RU361208"/>
    </source>
</evidence>
<name>A0ABR0EZW3_ZASCE</name>
<evidence type="ECO:0000256" key="6">
    <source>
        <dbReference type="ARBA" id="ARBA00022801"/>
    </source>
</evidence>
<keyword evidence="8 10" id="KW-0326">Glycosidase</keyword>
<dbReference type="InterPro" id="IPR009939">
    <property type="entry name" value="Chitosanase_fungal"/>
</dbReference>
<proteinExistence type="inferred from homology"/>
<keyword evidence="4" id="KW-0964">Secreted</keyword>
<sequence>MSKSIPSNVQSFYNRIQNGKCTGGTNLKDGFYDRCFNSNSRCDCDGSNTFAYCQDNQTQAIYIHGNKALFANMDIDCDGDQSDKGDGRCGSSSDTQSETAFKGMVEQYSNIEGNYVSDLNANYIPYVVFGNSADSDDGCRPYPTFNPQDHGVQPLSVMAVICNNQMFYGVWGDENGDDGPPLVGEASISLATACFGTGITGNSGHDAADVLYIAFPGSVADTVHKHAHWSAKSFQDFEDSISSTGDSLVSKLS</sequence>
<gene>
    <name evidence="11" type="ORF">PRZ48_000627</name>
</gene>
<comment type="subcellular location">
    <subcellularLocation>
        <location evidence="2 10">Secreted</location>
    </subcellularLocation>
</comment>
<keyword evidence="9 10" id="KW-0624">Polysaccharide degradation</keyword>
<evidence type="ECO:0000256" key="9">
    <source>
        <dbReference type="ARBA" id="ARBA00023326"/>
    </source>
</evidence>
<accession>A0ABR0EZW3</accession>
<dbReference type="PANTHER" id="PTHR42061">
    <property type="entry name" value="ENDO-CHITOSANASE"/>
    <property type="match status" value="1"/>
</dbReference>
<evidence type="ECO:0000256" key="8">
    <source>
        <dbReference type="ARBA" id="ARBA00023295"/>
    </source>
</evidence>
<evidence type="ECO:0000256" key="1">
    <source>
        <dbReference type="ARBA" id="ARBA00000405"/>
    </source>
</evidence>
<dbReference type="Pfam" id="PF07335">
    <property type="entry name" value="Glyco_hydro_75"/>
    <property type="match status" value="1"/>
</dbReference>
<evidence type="ECO:0000256" key="7">
    <source>
        <dbReference type="ARBA" id="ARBA00023277"/>
    </source>
</evidence>
<comment type="function">
    <text evidence="10">Chitosanase catalyzing the endo-type cleavage of chitosan, the deacylated form of chitin. Chitosanase may be crucial in the degradation of the deacetylated portion of chitin in the fungal cell wall.</text>
</comment>
<keyword evidence="12" id="KW-1185">Reference proteome</keyword>
<protein>
    <recommendedName>
        <fullName evidence="10">Endo-chitosanase</fullName>
        <ecNumber evidence="10">3.2.1.132</ecNumber>
    </recommendedName>
</protein>
<comment type="caution">
    <text evidence="11">The sequence shown here is derived from an EMBL/GenBank/DDBJ whole genome shotgun (WGS) entry which is preliminary data.</text>
</comment>
<evidence type="ECO:0000313" key="12">
    <source>
        <dbReference type="Proteomes" id="UP001305779"/>
    </source>
</evidence>
<evidence type="ECO:0000256" key="2">
    <source>
        <dbReference type="ARBA" id="ARBA00004613"/>
    </source>
</evidence>
<dbReference type="EC" id="3.2.1.132" evidence="10"/>
<keyword evidence="6 10" id="KW-0378">Hydrolase</keyword>
<keyword evidence="7" id="KW-0119">Carbohydrate metabolism</keyword>
<dbReference type="EMBL" id="JAXOVC010000001">
    <property type="protein sequence ID" value="KAK4506894.1"/>
    <property type="molecule type" value="Genomic_DNA"/>
</dbReference>
<reference evidence="11 12" key="1">
    <citation type="journal article" date="2023" name="G3 (Bethesda)">
        <title>A chromosome-level genome assembly of Zasmidium syzygii isolated from banana leaves.</title>
        <authorList>
            <person name="van Westerhoven A.C."/>
            <person name="Mehrabi R."/>
            <person name="Talebi R."/>
            <person name="Steentjes M.B.F."/>
            <person name="Corcolon B."/>
            <person name="Chong P.A."/>
            <person name="Kema G.H.J."/>
            <person name="Seidl M.F."/>
        </authorList>
    </citation>
    <scope>NUCLEOTIDE SEQUENCE [LARGE SCALE GENOMIC DNA]</scope>
    <source>
        <strain evidence="11 12">P124</strain>
    </source>
</reference>
<dbReference type="Proteomes" id="UP001305779">
    <property type="component" value="Unassembled WGS sequence"/>
</dbReference>
<organism evidence="11 12">
    <name type="scientific">Zasmidium cellare</name>
    <name type="common">Wine cellar mold</name>
    <name type="synonym">Racodium cellare</name>
    <dbReference type="NCBI Taxonomy" id="395010"/>
    <lineage>
        <taxon>Eukaryota</taxon>
        <taxon>Fungi</taxon>
        <taxon>Dikarya</taxon>
        <taxon>Ascomycota</taxon>
        <taxon>Pezizomycotina</taxon>
        <taxon>Dothideomycetes</taxon>
        <taxon>Dothideomycetidae</taxon>
        <taxon>Mycosphaerellales</taxon>
        <taxon>Mycosphaerellaceae</taxon>
        <taxon>Zasmidium</taxon>
    </lineage>
</organism>
<evidence type="ECO:0000256" key="3">
    <source>
        <dbReference type="ARBA" id="ARBA00007799"/>
    </source>
</evidence>
<evidence type="ECO:0000256" key="4">
    <source>
        <dbReference type="ARBA" id="ARBA00022525"/>
    </source>
</evidence>
<dbReference type="PANTHER" id="PTHR42061:SF6">
    <property type="entry name" value="ENDO-CHITOSANASE"/>
    <property type="match status" value="1"/>
</dbReference>